<protein>
    <submittedName>
        <fullName evidence="1">Uncharacterized protein</fullName>
    </submittedName>
</protein>
<proteinExistence type="predicted"/>
<reference evidence="1 2" key="1">
    <citation type="submission" date="2019-08" db="EMBL/GenBank/DDBJ databases">
        <title>Whole-genome Sequencing of e-waste polymer degrading bacterium Pseudomonas sp. strain PE08.</title>
        <authorList>
            <person name="Kirdat K."/>
            <person name="Debbarma P."/>
            <person name="Narawade N."/>
            <person name="Suyal D."/>
            <person name="Thorat V."/>
            <person name="Shouche Y."/>
            <person name="Goel R."/>
            <person name="Yadav A."/>
        </authorList>
    </citation>
    <scope>NUCLEOTIDE SEQUENCE [LARGE SCALE GENOMIC DNA]</scope>
    <source>
        <strain evidence="1 2">PE08</strain>
    </source>
</reference>
<keyword evidence="2" id="KW-1185">Reference proteome</keyword>
<gene>
    <name evidence="1" type="ORF">FXN65_21525</name>
</gene>
<dbReference type="EMBL" id="CP043311">
    <property type="protein sequence ID" value="QEY64517.1"/>
    <property type="molecule type" value="Genomic_DNA"/>
</dbReference>
<dbReference type="RefSeq" id="WP_151136227.1">
    <property type="nucleotide sequence ID" value="NZ_CP043311.1"/>
</dbReference>
<dbReference type="KEGG" id="plal:FXN65_21525"/>
<dbReference type="Proteomes" id="UP000327179">
    <property type="component" value="Chromosome"/>
</dbReference>
<evidence type="ECO:0000313" key="2">
    <source>
        <dbReference type="Proteomes" id="UP000327179"/>
    </source>
</evidence>
<organism evidence="1 2">
    <name type="scientific">Metapseudomonas lalkuanensis</name>
    <dbReference type="NCBI Taxonomy" id="2604832"/>
    <lineage>
        <taxon>Bacteria</taxon>
        <taxon>Pseudomonadati</taxon>
        <taxon>Pseudomonadota</taxon>
        <taxon>Gammaproteobacteria</taxon>
        <taxon>Pseudomonadales</taxon>
        <taxon>Pseudomonadaceae</taxon>
        <taxon>Metapseudomonas</taxon>
    </lineage>
</organism>
<name>A0A5J6QQ83_9GAMM</name>
<accession>A0A5J6QQ83</accession>
<dbReference type="AlphaFoldDB" id="A0A5J6QQ83"/>
<sequence>MQQHDSLIGPVPARAVEVARSTLTAFEGRVADFNVAAWLHLPGMTDLPVSLMVAYMDGSQRREVAVDHGKLNPKGKILLSGVARLPFKHKIEQMQVRLRSAVPIKGLLVEELFVQAVELAEPANRQVRA</sequence>
<evidence type="ECO:0000313" key="1">
    <source>
        <dbReference type="EMBL" id="QEY64517.1"/>
    </source>
</evidence>